<proteinExistence type="predicted"/>
<keyword evidence="2" id="KW-1185">Reference proteome</keyword>
<evidence type="ECO:0000313" key="3">
    <source>
        <dbReference type="RefSeq" id="XP_039121731.1"/>
    </source>
</evidence>
<dbReference type="InterPro" id="IPR036397">
    <property type="entry name" value="RNaseH_sf"/>
</dbReference>
<dbReference type="GO" id="GO:0003676">
    <property type="term" value="F:nucleic acid binding"/>
    <property type="evidence" value="ECO:0007669"/>
    <property type="project" value="InterPro"/>
</dbReference>
<dbReference type="InterPro" id="IPR029472">
    <property type="entry name" value="Copia-like_N"/>
</dbReference>
<dbReference type="RefSeq" id="XP_039121731.1">
    <property type="nucleotide sequence ID" value="XM_039265797.1"/>
</dbReference>
<gene>
    <name evidence="3" type="primary">LOC120258408</name>
</gene>
<dbReference type="Pfam" id="PF00665">
    <property type="entry name" value="rve"/>
    <property type="match status" value="1"/>
</dbReference>
<evidence type="ECO:0000313" key="2">
    <source>
        <dbReference type="Proteomes" id="UP001515500"/>
    </source>
</evidence>
<dbReference type="GeneID" id="120258408"/>
<protein>
    <submittedName>
        <fullName evidence="3">Uncharacterized protein LOC120258408</fullName>
    </submittedName>
</protein>
<dbReference type="AlphaFoldDB" id="A0AB40B3D0"/>
<organism evidence="2 3">
    <name type="scientific">Dioscorea cayennensis subsp. rotundata</name>
    <name type="common">White Guinea yam</name>
    <name type="synonym">Dioscorea rotundata</name>
    <dbReference type="NCBI Taxonomy" id="55577"/>
    <lineage>
        <taxon>Eukaryota</taxon>
        <taxon>Viridiplantae</taxon>
        <taxon>Streptophyta</taxon>
        <taxon>Embryophyta</taxon>
        <taxon>Tracheophyta</taxon>
        <taxon>Spermatophyta</taxon>
        <taxon>Magnoliopsida</taxon>
        <taxon>Liliopsida</taxon>
        <taxon>Dioscoreales</taxon>
        <taxon>Dioscoreaceae</taxon>
        <taxon>Dioscorea</taxon>
    </lineage>
</organism>
<dbReference type="InterPro" id="IPR001584">
    <property type="entry name" value="Integrase_cat-core"/>
</dbReference>
<reference evidence="2" key="1">
    <citation type="submission" date="2025-05" db="UniProtKB">
        <authorList>
            <consortium name="RefSeq"/>
        </authorList>
    </citation>
    <scope>NUCLEOTIDE SEQUENCE [LARGE SCALE GENOMIC DNA]</scope>
</reference>
<dbReference type="GO" id="GO:0015074">
    <property type="term" value="P:DNA integration"/>
    <property type="evidence" value="ECO:0007669"/>
    <property type="project" value="InterPro"/>
</dbReference>
<name>A0AB40B3D0_DIOCR</name>
<feature type="domain" description="Integrase catalytic" evidence="1">
    <location>
        <begin position="588"/>
        <end position="727"/>
    </location>
</feature>
<dbReference type="Pfam" id="PF22936">
    <property type="entry name" value="Pol_BBD"/>
    <property type="match status" value="1"/>
</dbReference>
<evidence type="ECO:0000259" key="1">
    <source>
        <dbReference type="PROSITE" id="PS50994"/>
    </source>
</evidence>
<dbReference type="PROSITE" id="PS50994">
    <property type="entry name" value="INTEGRASE"/>
    <property type="match status" value="1"/>
</dbReference>
<dbReference type="SUPFAM" id="SSF53098">
    <property type="entry name" value="Ribonuclease H-like"/>
    <property type="match status" value="1"/>
</dbReference>
<sequence>MATPTDSIVPNPQLNLINDPLHLANSDHPGMTLTSALFNGSNFLGWSRSIQMALGAKLKLGFIDGSCRKPATTDQNLQRWIRCDYMVTCWILNSMVTEFSQGFLFAKSAYDLWCDVKERFGQSNAPLIYQIQRDLNQITQGNQNVATYYSKLKRCWDELNNLNGIPVCSCGHMEKCACGVMEKFMELEMKNKLMQFLMRLNDDYESVRNHILSMDPLPSINRAYYLVQQVETQKQVTHFVPESSAFFADTVGKRTQSNQRNIKTIKIGDKKFCTHCRSDGHTIDHCFEIIGYPDWYKGRKKKNMGTRVAAHVEVEDQGDTPLNFGVAEGSGKAGVDQHLVTAVCEQMMKIFKGKNHVGETYEMGNTSNNFAGTPFYKAIALSCFSHTYQDCEWIVDTGASNHMSPHLSLFHSIQLLPHPIPIKLPDATTKLVRYIGHIFLQPNLVLTNVLYVPDFKFNLLSVGQMLKTSNFTALFLPNKCVFQDPSNASIIAEGIWSNGLYKFKSLAKTSPVSASVDANKSSGVVFSENLALHSQLDLHILHSRIGHSSVSKLIHLDHCKQLVHKDFFCDVCSLAKHHRLPFPKHTTQVSLPFELVHVDLWGPYRTLDLSGARYFFTIVDDKTRGTWTYLLPNKTHVCSTFISFLKFVKNHFHARPKQIRSDNGTEVVKHECSAYFLKKGIIHQTSMPHTPQQNGVVERKHRHLLDLARALKIHAHLPKHFFGENVF</sequence>
<accession>A0AB40B3D0</accession>
<dbReference type="InterPro" id="IPR054722">
    <property type="entry name" value="PolX-like_BBD"/>
</dbReference>
<dbReference type="PANTHER" id="PTHR37610">
    <property type="entry name" value="CCHC-TYPE DOMAIN-CONTAINING PROTEIN"/>
    <property type="match status" value="1"/>
</dbReference>
<dbReference type="Proteomes" id="UP001515500">
    <property type="component" value="Chromosome 1"/>
</dbReference>
<dbReference type="InterPro" id="IPR012337">
    <property type="entry name" value="RNaseH-like_sf"/>
</dbReference>
<reference evidence="3" key="2">
    <citation type="submission" date="2025-08" db="UniProtKB">
        <authorList>
            <consortium name="RefSeq"/>
        </authorList>
    </citation>
    <scope>IDENTIFICATION</scope>
</reference>
<dbReference type="Gene3D" id="3.30.420.10">
    <property type="entry name" value="Ribonuclease H-like superfamily/Ribonuclease H"/>
    <property type="match status" value="1"/>
</dbReference>
<dbReference type="PANTHER" id="PTHR37610:SF40">
    <property type="entry name" value="OS01G0909600 PROTEIN"/>
    <property type="match status" value="1"/>
</dbReference>
<dbReference type="Pfam" id="PF14244">
    <property type="entry name" value="Retrotran_gag_3"/>
    <property type="match status" value="1"/>
</dbReference>